<protein>
    <submittedName>
        <fullName evidence="3">PrpF family protein</fullName>
    </submittedName>
</protein>
<evidence type="ECO:0000256" key="1">
    <source>
        <dbReference type="ARBA" id="ARBA00007673"/>
    </source>
</evidence>
<dbReference type="PANTHER" id="PTHR43709">
    <property type="entry name" value="ACONITATE ISOMERASE-RELATED"/>
    <property type="match status" value="1"/>
</dbReference>
<dbReference type="GO" id="GO:0016853">
    <property type="term" value="F:isomerase activity"/>
    <property type="evidence" value="ECO:0007669"/>
    <property type="project" value="UniProtKB-KW"/>
</dbReference>
<dbReference type="NCBIfam" id="NF033377">
    <property type="entry name" value="OMA_tautomer"/>
    <property type="match status" value="1"/>
</dbReference>
<name>F4QNZ8_9CAUL</name>
<dbReference type="Pfam" id="PF04303">
    <property type="entry name" value="PrpF"/>
    <property type="match status" value="1"/>
</dbReference>
<organism evidence="3 4">
    <name type="scientific">Asticcacaulis biprosthecium C19</name>
    <dbReference type="NCBI Taxonomy" id="715226"/>
    <lineage>
        <taxon>Bacteria</taxon>
        <taxon>Pseudomonadati</taxon>
        <taxon>Pseudomonadota</taxon>
        <taxon>Alphaproteobacteria</taxon>
        <taxon>Caulobacterales</taxon>
        <taxon>Caulobacteraceae</taxon>
        <taxon>Asticcacaulis</taxon>
    </lineage>
</organism>
<dbReference type="OrthoDB" id="9779763at2"/>
<evidence type="ECO:0000313" key="3">
    <source>
        <dbReference type="EMBL" id="EGF91056.1"/>
    </source>
</evidence>
<dbReference type="PANTHER" id="PTHR43709:SF3">
    <property type="entry name" value="ISOMERASE YBHH-RELATED"/>
    <property type="match status" value="1"/>
</dbReference>
<keyword evidence="2" id="KW-0413">Isomerase</keyword>
<evidence type="ECO:0000256" key="2">
    <source>
        <dbReference type="ARBA" id="ARBA00023235"/>
    </source>
</evidence>
<gene>
    <name evidence="3" type="ORF">ABI_24690</name>
</gene>
<proteinExistence type="inferred from homology"/>
<dbReference type="SUPFAM" id="SSF54506">
    <property type="entry name" value="Diaminopimelate epimerase-like"/>
    <property type="match status" value="2"/>
</dbReference>
<dbReference type="RefSeq" id="WP_006273242.1">
    <property type="nucleotide sequence ID" value="NZ_GL883078.1"/>
</dbReference>
<dbReference type="Gene3D" id="3.10.310.10">
    <property type="entry name" value="Diaminopimelate Epimerase, Chain A, domain 1"/>
    <property type="match status" value="2"/>
</dbReference>
<dbReference type="eggNOG" id="COG2828">
    <property type="taxonomic scope" value="Bacteria"/>
</dbReference>
<reference evidence="4" key="1">
    <citation type="submission" date="2011-03" db="EMBL/GenBank/DDBJ databases">
        <title>Draft genome sequence of Brevundimonas diminuta.</title>
        <authorList>
            <person name="Brown P.J.B."/>
            <person name="Buechlein A."/>
            <person name="Hemmerich C."/>
            <person name="Brun Y.V."/>
        </authorList>
    </citation>
    <scope>NUCLEOTIDE SEQUENCE [LARGE SCALE GENOMIC DNA]</scope>
    <source>
        <strain evidence="4">C19</strain>
    </source>
</reference>
<dbReference type="Proteomes" id="UP000006512">
    <property type="component" value="Unassembled WGS sequence"/>
</dbReference>
<dbReference type="InterPro" id="IPR047687">
    <property type="entry name" value="OMA_tautomer-like"/>
</dbReference>
<accession>F4QNZ8</accession>
<dbReference type="EMBL" id="GL883078">
    <property type="protein sequence ID" value="EGF91056.1"/>
    <property type="molecule type" value="Genomic_DNA"/>
</dbReference>
<comment type="similarity">
    <text evidence="1">Belongs to the PrpF family.</text>
</comment>
<dbReference type="InterPro" id="IPR007400">
    <property type="entry name" value="PrpF-like"/>
</dbReference>
<evidence type="ECO:0000313" key="4">
    <source>
        <dbReference type="Proteomes" id="UP000006512"/>
    </source>
</evidence>
<dbReference type="HOGENOM" id="CLU_026443_2_1_5"/>
<sequence length="356" mass="36948">MSQRAIPACLMRGGTSKGLYVLKDDLPADTAVRDRVLLAALGSPDARQIDGVGGAHPLTSKVAVVSKSDRPDADIDYLFLQIFPDKAIVTDQQNCGNILAGVGPFAIERGLVAAAGEVTEVRIHMINTASIAVAAIETPGGQVNYEGSARIDGVPGSHAPIMLNFLDVAGSSCGALLPTGNAADEIDGIAVTLIDNGMPVVVMQAADFGLSGAETPDEIEANADVRARVEAIRLKAGPLMNLGDVTKASVPKMTLISPARNGGDVSTRTFIPHRVHDAIGVLGAVSVATALALKDGITGSKTFEIEHPTGFFSVEMEIEGAGETLKVTRSALLRTARMLMRGEVLVPASIWPEVGA</sequence>
<keyword evidence="4" id="KW-1185">Reference proteome</keyword>
<dbReference type="STRING" id="715226.ABI_24690"/>
<dbReference type="AlphaFoldDB" id="F4QNZ8"/>